<keyword evidence="9 12" id="KW-0472">Membrane</keyword>
<comment type="similarity">
    <text evidence="3">Belongs to the CpsC/CapA family.</text>
</comment>
<feature type="transmembrane region" description="Helical" evidence="12">
    <location>
        <begin position="24"/>
        <end position="45"/>
    </location>
</feature>
<dbReference type="Pfam" id="PF02706">
    <property type="entry name" value="Wzz"/>
    <property type="match status" value="1"/>
</dbReference>
<dbReference type="GO" id="GO:0015774">
    <property type="term" value="P:polysaccharide transport"/>
    <property type="evidence" value="ECO:0007669"/>
    <property type="project" value="InterPro"/>
</dbReference>
<feature type="domain" description="Polysaccharide chain length determinant N-terminal" evidence="13">
    <location>
        <begin position="9"/>
        <end position="100"/>
    </location>
</feature>
<evidence type="ECO:0000259" key="13">
    <source>
        <dbReference type="Pfam" id="PF02706"/>
    </source>
</evidence>
<dbReference type="GO" id="GO:0005351">
    <property type="term" value="F:carbohydrate:proton symporter activity"/>
    <property type="evidence" value="ECO:0007669"/>
    <property type="project" value="InterPro"/>
</dbReference>
<dbReference type="GO" id="GO:0005886">
    <property type="term" value="C:plasma membrane"/>
    <property type="evidence" value="ECO:0007669"/>
    <property type="project" value="UniProtKB-SubCell"/>
</dbReference>
<evidence type="ECO:0000256" key="9">
    <source>
        <dbReference type="ARBA" id="ARBA00023136"/>
    </source>
</evidence>
<feature type="transmembrane region" description="Helical" evidence="12">
    <location>
        <begin position="182"/>
        <end position="202"/>
    </location>
</feature>
<dbReference type="UniPathway" id="UPA00934"/>
<name>A0A1A9BJK4_STREE</name>
<evidence type="ECO:0000256" key="12">
    <source>
        <dbReference type="SAM" id="Phobius"/>
    </source>
</evidence>
<dbReference type="NCBIfam" id="TIGR01006">
    <property type="entry name" value="polys_exp_MPA1"/>
    <property type="match status" value="1"/>
</dbReference>
<protein>
    <recommendedName>
        <fullName evidence="4">Capsular polysaccharide biosynthesis protein CpsC</fullName>
    </recommendedName>
</protein>
<dbReference type="GO" id="GO:0004713">
    <property type="term" value="F:protein tyrosine kinase activity"/>
    <property type="evidence" value="ECO:0007669"/>
    <property type="project" value="TreeGrafter"/>
</dbReference>
<accession>A0A1A9BJK4</accession>
<keyword evidence="10" id="KW-0270">Exopolysaccharide synthesis</keyword>
<keyword evidence="6 12" id="KW-0812">Transmembrane</keyword>
<evidence type="ECO:0000256" key="6">
    <source>
        <dbReference type="ARBA" id="ARBA00022692"/>
    </source>
</evidence>
<evidence type="ECO:0000256" key="8">
    <source>
        <dbReference type="ARBA" id="ARBA00022989"/>
    </source>
</evidence>
<organism evidence="14">
    <name type="scientific">Streptococcus pneumoniae</name>
    <dbReference type="NCBI Taxonomy" id="1313"/>
    <lineage>
        <taxon>Bacteria</taxon>
        <taxon>Bacillati</taxon>
        <taxon>Bacillota</taxon>
        <taxon>Bacilli</taxon>
        <taxon>Lactobacillales</taxon>
        <taxon>Streptococcaceae</taxon>
        <taxon>Streptococcus</taxon>
    </lineage>
</organism>
<reference evidence="14" key="2">
    <citation type="submission" date="2016-06" db="EMBL/GenBank/DDBJ databases">
        <authorList>
            <person name="Kjaerup R.B."/>
            <person name="Dalgaard T.S."/>
            <person name="Juul-Madsen H.R."/>
        </authorList>
    </citation>
    <scope>NUCLEOTIDE SEQUENCE</scope>
    <source>
        <strain evidence="14">SSI-22F</strain>
    </source>
</reference>
<proteinExistence type="inferred from homology"/>
<reference evidence="14" key="1">
    <citation type="submission" date="2016-06" db="EMBL/GenBank/DDBJ databases">
        <title>Whole Genome Sequencing of Streptococcus pneumoniae: Development, Evaluation and Verification of Targets for Serogroup and Serotype Prediction using an Automated Pipeline.</title>
        <authorList>
            <person name="Kapatai G."/>
            <person name="Sheppard C.L."/>
            <person name="Al-Shahib A."/>
            <person name="Litt D.J."/>
            <person name="Underwood A.P."/>
            <person name="Harrison T.G."/>
            <person name="Fry N.K."/>
        </authorList>
    </citation>
    <scope>NUCLEOTIDE SEQUENCE</scope>
    <source>
        <strain evidence="14">SSI-22F</strain>
    </source>
</reference>
<evidence type="ECO:0000256" key="11">
    <source>
        <dbReference type="ARBA" id="ARBA00045736"/>
    </source>
</evidence>
<evidence type="ECO:0000256" key="10">
    <source>
        <dbReference type="ARBA" id="ARBA00023169"/>
    </source>
</evidence>
<evidence type="ECO:0000256" key="7">
    <source>
        <dbReference type="ARBA" id="ARBA00022903"/>
    </source>
</evidence>
<dbReference type="PANTHER" id="PTHR32309:SF13">
    <property type="entry name" value="FERRIC ENTEROBACTIN TRANSPORT PROTEIN FEPE"/>
    <property type="match status" value="1"/>
</dbReference>
<evidence type="ECO:0000256" key="3">
    <source>
        <dbReference type="ARBA" id="ARBA00006683"/>
    </source>
</evidence>
<sequence>MMKEQNTIEIDVFQLFKTLWKRKLMILIVALVTGAGAFAYSTFIVKPEYTSTTRIYVVNRDQGDKPGLTNQDLQVGSYLVKDYREIILSQNVLEKVATNLKLDMPTKTLASKVKVTVPTDTRIVSISVKDKQPEEASRIANSLREVATEKIVAVTRVSDVTTLEEARPATTPSSPNVRRNSLFGFLGGAVVTVIAVLLIELLDTRVKRPEDVEDVLQIPLLGVVPDLNKMK</sequence>
<evidence type="ECO:0000256" key="2">
    <source>
        <dbReference type="ARBA" id="ARBA00005132"/>
    </source>
</evidence>
<keyword evidence="5" id="KW-1003">Cell membrane</keyword>
<evidence type="ECO:0000256" key="1">
    <source>
        <dbReference type="ARBA" id="ARBA00004651"/>
    </source>
</evidence>
<dbReference type="AlphaFoldDB" id="A0A1A9BJK4"/>
<evidence type="ECO:0000313" key="14">
    <source>
        <dbReference type="EMBL" id="SBT85392.1"/>
    </source>
</evidence>
<dbReference type="GO" id="GO:0045227">
    <property type="term" value="P:capsule polysaccharide biosynthetic process"/>
    <property type="evidence" value="ECO:0007669"/>
    <property type="project" value="UniProtKB-UniPathway"/>
</dbReference>
<gene>
    <name evidence="14" type="primary">wzd</name>
</gene>
<keyword evidence="7" id="KW-0972">Capsule biogenesis/degradation</keyword>
<dbReference type="InterPro" id="IPR005701">
    <property type="entry name" value="CpsC-like"/>
</dbReference>
<comment type="function">
    <text evidence="11">Required for CpsD phosphorylation. Involved in the regulation of capsular polysaccharide biosynthesis. May be part of a complex that directs the coordinated polymerization and export to the cell surface of the capsular polysaccharide.</text>
</comment>
<dbReference type="PANTHER" id="PTHR32309">
    <property type="entry name" value="TYROSINE-PROTEIN KINASE"/>
    <property type="match status" value="1"/>
</dbReference>
<dbReference type="EMBL" id="LT594600">
    <property type="protein sequence ID" value="SBT85392.1"/>
    <property type="molecule type" value="Genomic_DNA"/>
</dbReference>
<evidence type="ECO:0000256" key="5">
    <source>
        <dbReference type="ARBA" id="ARBA00022475"/>
    </source>
</evidence>
<comment type="pathway">
    <text evidence="2">Capsule biogenesis; capsule polysaccharide biosynthesis.</text>
</comment>
<dbReference type="InterPro" id="IPR003856">
    <property type="entry name" value="LPS_length_determ_N"/>
</dbReference>
<dbReference type="InterPro" id="IPR050445">
    <property type="entry name" value="Bact_polysacc_biosynth/exp"/>
</dbReference>
<comment type="subcellular location">
    <subcellularLocation>
        <location evidence="1">Cell membrane</location>
        <topology evidence="1">Multi-pass membrane protein</topology>
    </subcellularLocation>
</comment>
<keyword evidence="8 12" id="KW-1133">Transmembrane helix</keyword>
<evidence type="ECO:0000256" key="4">
    <source>
        <dbReference type="ARBA" id="ARBA00020739"/>
    </source>
</evidence>